<keyword evidence="2" id="KW-1185">Reference proteome</keyword>
<evidence type="ECO:0000313" key="2">
    <source>
        <dbReference type="Proteomes" id="UP000828941"/>
    </source>
</evidence>
<accession>A0ACB9NEZ9</accession>
<evidence type="ECO:0000313" key="1">
    <source>
        <dbReference type="EMBL" id="KAI4335052.1"/>
    </source>
</evidence>
<sequence>MFKERTTSRTSGRSSSKDHQFEANENDCETSQNPINYPPPRTPLNSIPDPSQYHKDAQESDADSHNKIEFIREKRFEVSSDRFRNFGLSYGTPKVLGRSANSKAQSEPNSAQSTPARNTSRVSLGGAAGIFAGSRVPQLSGGRRGSLCTFLKGISDANSELCTEVPQFELKEDPSFWMDHNVQVLIRIRPLSTMEKLSQGYGRCLRQESAQTLVWVGHPESRFTFDHVACEALSQENLFKVAGVPIVENCLSGYNSCMFAYGQTGSGKTYTMMGEIKETEGSLTDDSGITPRVFDYLFLRIKAEEESRMDGKLRYSCKCSFLEIYNEQITDLLEPSSTNLQLREDMKKGVYVENLTEHSVGTVNDVLKLLLQGNANRKVAATHMNSESSRSHSVFTCIIESRWEKDSLSHFRFARLNLVDLAGSERQKSSFADSERLKEAANINKSLSTLGLVIMTLVDQTHGKPRHVPYRDSRLTFLLQDSLGGNSKTTIIANVSPSICSANETLSTLKFAQRAKLIQNNAKVNEDASGDVSALQWQIQQLKAQLSFLMKHKNSPRPTSSLEPNFEHYRMSELPDGYDSSGETLTTGHKLHLQNKEIKCMKATLVGALRREKMAETTIQNLQAQIERMNYLAQQREEDAQHTALKLRFCEEKIKQLELFVDGTLSAEEYLTEEKRTLQEEIHLLQATIDRNLESKTLTLENDRLSQQLQLYQNFYENGERERLMAEVSELRDQLLVMLQEKLTFSMKNDSQETDTKRELEECWNMNSKLLREVDRLKTELGKYLNCKQVLNSSFDHLDEFQKTDKISLAETISMRSDSGDEMPSYTWPADDDLANKIERNDFPAPVMLAEDREYNDQRELEAKLEKLSKDLEEVKLLNNQYQEKWTLQLSQNLQTESVCEEVEMETTRTILHLQEEIAGLQSELEGRLGSITQENTDLRNMVAEKEEEIRTLHLDWERAIRELTTFLLDGSRSLKDARSQVESITCSFPQVNAWISEHVGMTVKSYIEKEETIQQLQSSLEDAQKTVLEMESKLSSLKEATIALSAFQQLGNDNSSEEVDQLRMLLNEKINMVRMLESEIKDKNNQLSKADKRADAAFVAVKWLYDRHKVAHKNDVQFSFSIPELDVHTEQSSHTNSEDQGVGTHLILNNLMGQVELEKLEILEMESAFNAICSDIKMQTAAFQTGVFGLSAAYRDLIQDLVKVIRDLRSEVRDLEMSSKRFEFYTVDSLTTNAYEYLKFEDQHHTLHQINKGLVGVNKRLDAIENSVGTKIDVSSYSLMNDDLADADSLSVDSSSVSDLSTQTESTASRNKLLDSPSSCSFQFTGEQLVDLKPEIGSVSDADDQESENIEKLKKSSIQMEATASCLRNELDATYDDFSKLYVRFSALLKQLDNGTCSYATDLNKVAPSFHLVMQNAAAGCHNDTEVVDNENGEIRPTGSFLLKFEEAHATVKEADFMVNALRKAYEDAKQSTVMWKQACENMMIERASMEEEIQELKSSVCHKEEESQLLKDHIQFTLLEMANSVSMLEKCFLQVQTDVEKRFKVIHSDLDLMGREMMHSMDSLRSSLEDLCSQIMGEGFASSVLYSCYASQLIVKFSCFSVNHHFNLAGQGELSDSPEICARGAGSLIVTLDEDIRRREQSVAVQSFQEEQDLSNTNVIYENVALRKELERKEELLEGLLFDFRLLQESASSRKDIKDEKEKLIFSLSQVRYELKIKTSQLEDILVQNKKLEGSLTDTQKALLTSNHELGLAKEAIYELSDQNAELRELLKEYHAKNSEAEQRLVEQEEITKGLEKEILNLTVSLEKQSFSMLEGIEDELRMVITERDQLNEEVCVLNEKLEMAYSLADEKEAIATEAHQESEASKLYAKQKEEEVKILEHSVEELEYTINVLEKKVHEMDEEVGRHRLIRESLEMELQALRERMLTNLPQIADSDGNSAQQIEEHISWQLPSKILELHEALSRIKLLEEEKAEQDKEIKQCKEYVSEVVLHAEAQALQYQEKYKILESMFREVKTEMSNSKSTAPTLEKIEKISMRTRGSSSPFRCFANLVQQMNQEKEQELSVTKLRVEELEAVAASRQKEVCMLQTRLAAAENMTHDVIRDLLGVKLDMTNYANLLDQNHIQEFVEEAHHLTEKFTAKEEEILDLRMQMNDLIEERESCISKLKTREADILDTQIAMQQLKERDQLLSAQNEMLKMDKSNLLRKVAELDDMVKTLPASGNIQHHAQPPSKFKDKGALKLGNMESSRRLSHPERRLSRGNDELAHPRKYSGRDI</sequence>
<protein>
    <submittedName>
        <fullName evidence="1">Uncharacterized protein</fullName>
    </submittedName>
</protein>
<reference evidence="1 2" key="1">
    <citation type="journal article" date="2022" name="DNA Res.">
        <title>Chromosomal-level genome assembly of the orchid tree Bauhinia variegata (Leguminosae; Cercidoideae) supports the allotetraploid origin hypothesis of Bauhinia.</title>
        <authorList>
            <person name="Zhong Y."/>
            <person name="Chen Y."/>
            <person name="Zheng D."/>
            <person name="Pang J."/>
            <person name="Liu Y."/>
            <person name="Luo S."/>
            <person name="Meng S."/>
            <person name="Qian L."/>
            <person name="Wei D."/>
            <person name="Dai S."/>
            <person name="Zhou R."/>
        </authorList>
    </citation>
    <scope>NUCLEOTIDE SEQUENCE [LARGE SCALE GENOMIC DNA]</scope>
    <source>
        <strain evidence="1">BV-YZ2020</strain>
    </source>
</reference>
<comment type="caution">
    <text evidence="1">The sequence shown here is derived from an EMBL/GenBank/DDBJ whole genome shotgun (WGS) entry which is preliminary data.</text>
</comment>
<gene>
    <name evidence="1" type="ORF">L6164_013735</name>
</gene>
<dbReference type="EMBL" id="CM039431">
    <property type="protein sequence ID" value="KAI4335052.1"/>
    <property type="molecule type" value="Genomic_DNA"/>
</dbReference>
<proteinExistence type="predicted"/>
<organism evidence="1 2">
    <name type="scientific">Bauhinia variegata</name>
    <name type="common">Purple orchid tree</name>
    <name type="synonym">Phanera variegata</name>
    <dbReference type="NCBI Taxonomy" id="167791"/>
    <lineage>
        <taxon>Eukaryota</taxon>
        <taxon>Viridiplantae</taxon>
        <taxon>Streptophyta</taxon>
        <taxon>Embryophyta</taxon>
        <taxon>Tracheophyta</taxon>
        <taxon>Spermatophyta</taxon>
        <taxon>Magnoliopsida</taxon>
        <taxon>eudicotyledons</taxon>
        <taxon>Gunneridae</taxon>
        <taxon>Pentapetalae</taxon>
        <taxon>rosids</taxon>
        <taxon>fabids</taxon>
        <taxon>Fabales</taxon>
        <taxon>Fabaceae</taxon>
        <taxon>Cercidoideae</taxon>
        <taxon>Cercideae</taxon>
        <taxon>Bauhiniinae</taxon>
        <taxon>Bauhinia</taxon>
    </lineage>
</organism>
<name>A0ACB9NEZ9_BAUVA</name>
<dbReference type="Proteomes" id="UP000828941">
    <property type="component" value="Chromosome 6"/>
</dbReference>